<dbReference type="Gene3D" id="1.10.10.10">
    <property type="entry name" value="Winged helix-like DNA-binding domain superfamily/Winged helix DNA-binding domain"/>
    <property type="match status" value="1"/>
</dbReference>
<keyword evidence="2" id="KW-0805">Transcription regulation</keyword>
<dbReference type="InterPro" id="IPR036390">
    <property type="entry name" value="WH_DNA-bd_sf"/>
</dbReference>
<evidence type="ECO:0000313" key="6">
    <source>
        <dbReference type="EMBL" id="MBQ0934488.1"/>
    </source>
</evidence>
<comment type="similarity">
    <text evidence="1">Belongs to the LysR transcriptional regulatory family.</text>
</comment>
<dbReference type="InterPro" id="IPR058163">
    <property type="entry name" value="LysR-type_TF_proteobact-type"/>
</dbReference>
<dbReference type="Gene3D" id="3.40.190.290">
    <property type="match status" value="1"/>
</dbReference>
<dbReference type="SUPFAM" id="SSF46785">
    <property type="entry name" value="Winged helix' DNA-binding domain"/>
    <property type="match status" value="1"/>
</dbReference>
<feature type="domain" description="HTH lysR-type" evidence="5">
    <location>
        <begin position="7"/>
        <end position="64"/>
    </location>
</feature>
<dbReference type="PRINTS" id="PR00039">
    <property type="entry name" value="HTHLYSR"/>
</dbReference>
<dbReference type="InterPro" id="IPR036388">
    <property type="entry name" value="WH-like_DNA-bd_sf"/>
</dbReference>
<gene>
    <name evidence="6" type="ORF">KAK11_04030</name>
</gene>
<dbReference type="EMBL" id="JAGQDG010000001">
    <property type="protein sequence ID" value="MBQ0934488.1"/>
    <property type="molecule type" value="Genomic_DNA"/>
</dbReference>
<dbReference type="Proteomes" id="UP000672097">
    <property type="component" value="Unassembled WGS sequence"/>
</dbReference>
<evidence type="ECO:0000256" key="4">
    <source>
        <dbReference type="ARBA" id="ARBA00023163"/>
    </source>
</evidence>
<evidence type="ECO:0000256" key="3">
    <source>
        <dbReference type="ARBA" id="ARBA00023125"/>
    </source>
</evidence>
<dbReference type="Pfam" id="PF03466">
    <property type="entry name" value="LysR_substrate"/>
    <property type="match status" value="1"/>
</dbReference>
<dbReference type="InterPro" id="IPR000847">
    <property type="entry name" value="LysR_HTH_N"/>
</dbReference>
<comment type="caution">
    <text evidence="6">The sequence shown here is derived from an EMBL/GenBank/DDBJ whole genome shotgun (WGS) entry which is preliminary data.</text>
</comment>
<accession>A0ABS5DTM0</accession>
<organism evidence="6 7">
    <name type="scientific">Ideonella paludis</name>
    <dbReference type="NCBI Taxonomy" id="1233411"/>
    <lineage>
        <taxon>Bacteria</taxon>
        <taxon>Pseudomonadati</taxon>
        <taxon>Pseudomonadota</taxon>
        <taxon>Betaproteobacteria</taxon>
        <taxon>Burkholderiales</taxon>
        <taxon>Sphaerotilaceae</taxon>
        <taxon>Ideonella</taxon>
    </lineage>
</organism>
<evidence type="ECO:0000313" key="7">
    <source>
        <dbReference type="Proteomes" id="UP000672097"/>
    </source>
</evidence>
<dbReference type="Pfam" id="PF00126">
    <property type="entry name" value="HTH_1"/>
    <property type="match status" value="1"/>
</dbReference>
<evidence type="ECO:0000256" key="1">
    <source>
        <dbReference type="ARBA" id="ARBA00009437"/>
    </source>
</evidence>
<dbReference type="InterPro" id="IPR005119">
    <property type="entry name" value="LysR_subst-bd"/>
</dbReference>
<dbReference type="SUPFAM" id="SSF53850">
    <property type="entry name" value="Periplasmic binding protein-like II"/>
    <property type="match status" value="1"/>
</dbReference>
<evidence type="ECO:0000256" key="2">
    <source>
        <dbReference type="ARBA" id="ARBA00023015"/>
    </source>
</evidence>
<protein>
    <submittedName>
        <fullName evidence="6">LysR family transcriptional regulator</fullName>
    </submittedName>
</protein>
<dbReference type="PANTHER" id="PTHR30537">
    <property type="entry name" value="HTH-TYPE TRANSCRIPTIONAL REGULATOR"/>
    <property type="match status" value="1"/>
</dbReference>
<dbReference type="RefSeq" id="WP_210806384.1">
    <property type="nucleotide sequence ID" value="NZ_JAGQDG010000001.1"/>
</dbReference>
<reference evidence="6 7" key="1">
    <citation type="submission" date="2021-04" db="EMBL/GenBank/DDBJ databases">
        <title>The genome sequence of type strain Ideonella paludis KCTC 32238.</title>
        <authorList>
            <person name="Liu Y."/>
        </authorList>
    </citation>
    <scope>NUCLEOTIDE SEQUENCE [LARGE SCALE GENOMIC DNA]</scope>
    <source>
        <strain evidence="6 7">KCTC 32238</strain>
    </source>
</reference>
<name>A0ABS5DTM0_9BURK</name>
<dbReference type="PANTHER" id="PTHR30537:SF74">
    <property type="entry name" value="HTH-TYPE TRANSCRIPTIONAL REGULATOR TRPI"/>
    <property type="match status" value="1"/>
</dbReference>
<dbReference type="PROSITE" id="PS50931">
    <property type="entry name" value="HTH_LYSR"/>
    <property type="match status" value="1"/>
</dbReference>
<keyword evidence="4" id="KW-0804">Transcription</keyword>
<proteinExistence type="inferred from homology"/>
<keyword evidence="7" id="KW-1185">Reference proteome</keyword>
<keyword evidence="3" id="KW-0238">DNA-binding</keyword>
<evidence type="ECO:0000259" key="5">
    <source>
        <dbReference type="PROSITE" id="PS50931"/>
    </source>
</evidence>
<sequence length="288" mass="30910">MFTSAIPSLRWLQGFEAVARLGNVTRAAEALFISQSAVSHQIAQLEAHLGQPLFRRVGRGMELTMAGEFLLDTVGKALDHIRSGLGRLDTYLDAQLLTIVCPADIAQGWLQARLHSLQAQLPNLCPVVSVDETARYVDQVDVDVVISRSPLQQAGLTERVLFDDALVAVCTPALAAALAQSPQPGGFICLEGDAMSATVGPHLRQHFAGWSRRGMFDDARLLLDAALRGLGVAVLSRAVASEALAQGRLQCWPGFAPLPNGSLWLAQAQEPRSALIEQVVAHLLSETP</sequence>